<evidence type="ECO:0000256" key="1">
    <source>
        <dbReference type="ARBA" id="ARBA00004219"/>
    </source>
</evidence>
<keyword evidence="7" id="KW-1185">Reference proteome</keyword>
<evidence type="ECO:0000313" key="7">
    <source>
        <dbReference type="Proteomes" id="UP000187495"/>
    </source>
</evidence>
<organism evidence="6 7">
    <name type="scientific">Moraxella cuniculi DSM 21768</name>
    <dbReference type="NCBI Taxonomy" id="1122245"/>
    <lineage>
        <taxon>Bacteria</taxon>
        <taxon>Pseudomonadati</taxon>
        <taxon>Pseudomonadota</taxon>
        <taxon>Gammaproteobacteria</taxon>
        <taxon>Moraxellales</taxon>
        <taxon>Moraxellaceae</taxon>
        <taxon>Moraxella</taxon>
    </lineage>
</organism>
<gene>
    <name evidence="6" type="ORF">SAMN02745664_1372</name>
</gene>
<evidence type="ECO:0000256" key="4">
    <source>
        <dbReference type="ARBA" id="ARBA00023026"/>
    </source>
</evidence>
<sequence length="308" mass="31888">MAKQNLRPFDSITSALYAPNSNGIIGGVARSASPELAYQIGQYFKENKLKNEIDGGNRPEEQSLQHLLAHAILGAATNYATGNNPITDALSGATNEAVAPVLSNYLYGKKPNELSQDEKDIITSILNLTTVATAYSTTGGSVADAVNGAEIGRVGVEWNGTSSLNFGANVTIGKGYGFDAGIFVTTGTAFDGFSIKNPTINWSEIDAGISATGSKTIGFGAGVGLSGSYIEGGRSNIDGYSKTTSVCAVVACAGATTNQNGRVIESTVSLIGDGRGGVVPGGSFTQSTNKTKTITLQDVWRKIQKNVK</sequence>
<keyword evidence="4" id="KW-0843">Virulence</keyword>
<reference evidence="7" key="1">
    <citation type="submission" date="2017-01" db="EMBL/GenBank/DDBJ databases">
        <authorList>
            <person name="Varghese N."/>
            <person name="Submissions S."/>
        </authorList>
    </citation>
    <scope>NUCLEOTIDE SEQUENCE [LARGE SCALE GENOMIC DNA]</scope>
    <source>
        <strain evidence="7">DSM 21768</strain>
    </source>
</reference>
<dbReference type="InterPro" id="IPR006914">
    <property type="entry name" value="VENN_dom"/>
</dbReference>
<accession>A0A1N7GCM2</accession>
<proteinExistence type="predicted"/>
<dbReference type="Pfam" id="PF04829">
    <property type="entry name" value="PT-VENN"/>
    <property type="match status" value="1"/>
</dbReference>
<evidence type="ECO:0000259" key="5">
    <source>
        <dbReference type="Pfam" id="PF04829"/>
    </source>
</evidence>
<keyword evidence="2" id="KW-0800">Toxin</keyword>
<dbReference type="EMBL" id="FTNU01000037">
    <property type="protein sequence ID" value="SIS10276.1"/>
    <property type="molecule type" value="Genomic_DNA"/>
</dbReference>
<protein>
    <submittedName>
        <fullName evidence="6">Pre-toxin domain with VENN motif-containing protein</fullName>
    </submittedName>
</protein>
<evidence type="ECO:0000256" key="3">
    <source>
        <dbReference type="ARBA" id="ARBA00022913"/>
    </source>
</evidence>
<dbReference type="RefSeq" id="WP_078310388.1">
    <property type="nucleotide sequence ID" value="NZ_FTNU01000037.1"/>
</dbReference>
<evidence type="ECO:0000256" key="2">
    <source>
        <dbReference type="ARBA" id="ARBA00022656"/>
    </source>
</evidence>
<comment type="subcellular location">
    <subcellularLocation>
        <location evidence="1">Target cell</location>
        <location evidence="1">Target cell cytoplasm</location>
    </subcellularLocation>
</comment>
<name>A0A1N7GCM2_9GAMM</name>
<dbReference type="GO" id="GO:0090729">
    <property type="term" value="F:toxin activity"/>
    <property type="evidence" value="ECO:0007669"/>
    <property type="project" value="UniProtKB-KW"/>
</dbReference>
<dbReference type="AlphaFoldDB" id="A0A1N7GCM2"/>
<dbReference type="Proteomes" id="UP000187495">
    <property type="component" value="Unassembled WGS sequence"/>
</dbReference>
<keyword evidence="3" id="KW-1266">Target cell cytoplasm</keyword>
<feature type="domain" description="VENN motif-containing" evidence="5">
    <location>
        <begin position="111"/>
        <end position="159"/>
    </location>
</feature>
<evidence type="ECO:0000313" key="6">
    <source>
        <dbReference type="EMBL" id="SIS10276.1"/>
    </source>
</evidence>